<keyword evidence="6" id="KW-1185">Reference proteome</keyword>
<evidence type="ECO:0008006" key="7">
    <source>
        <dbReference type="Google" id="ProtNLM"/>
    </source>
</evidence>
<name>A0AAE1WGW0_9LAMI</name>
<protein>
    <recommendedName>
        <fullName evidence="7">Thyroid adenoma-associated protein homolog</fullName>
    </recommendedName>
</protein>
<dbReference type="Pfam" id="PF25150">
    <property type="entry name" value="TPR_Trm732"/>
    <property type="match status" value="1"/>
</dbReference>
<dbReference type="Pfam" id="PF25151">
    <property type="entry name" value="TPR_Trm732_C"/>
    <property type="match status" value="1"/>
</dbReference>
<proteinExistence type="predicted"/>
<evidence type="ECO:0000259" key="4">
    <source>
        <dbReference type="Pfam" id="PF25151"/>
    </source>
</evidence>
<evidence type="ECO:0000313" key="5">
    <source>
        <dbReference type="EMBL" id="KAK4393097.1"/>
    </source>
</evidence>
<feature type="domain" description="tRNA (32-2'-O)-methyltransferase regulator THADA-like TPR repeats region" evidence="3">
    <location>
        <begin position="573"/>
        <end position="883"/>
    </location>
</feature>
<dbReference type="InterPro" id="IPR019442">
    <property type="entry name" value="THADA/TRM732_DUF2428"/>
</dbReference>
<dbReference type="InterPro" id="IPR056842">
    <property type="entry name" value="THADA-like_TPR_C"/>
</dbReference>
<keyword evidence="1" id="KW-0819">tRNA processing</keyword>
<dbReference type="InterPro" id="IPR056843">
    <property type="entry name" value="THADA-like_TPR"/>
</dbReference>
<accession>A0AAE1WGW0</accession>
<reference evidence="5" key="1">
    <citation type="submission" date="2020-06" db="EMBL/GenBank/DDBJ databases">
        <authorList>
            <person name="Li T."/>
            <person name="Hu X."/>
            <person name="Zhang T."/>
            <person name="Song X."/>
            <person name="Zhang H."/>
            <person name="Dai N."/>
            <person name="Sheng W."/>
            <person name="Hou X."/>
            <person name="Wei L."/>
        </authorList>
    </citation>
    <scope>NUCLEOTIDE SEQUENCE</scope>
    <source>
        <strain evidence="5">K16</strain>
        <tissue evidence="5">Leaf</tissue>
    </source>
</reference>
<evidence type="ECO:0000256" key="1">
    <source>
        <dbReference type="ARBA" id="ARBA00022694"/>
    </source>
</evidence>
<comment type="caution">
    <text evidence="5">The sequence shown here is derived from an EMBL/GenBank/DDBJ whole genome shotgun (WGS) entry which is preliminary data.</text>
</comment>
<sequence>MSAKWRAIQHRHRYTYSAVVFPPHFVQALNQAPHDAPFFAELRHLVSLNSTYAQLEHVKKLAAAFSNLLADPSSEEKTVSCPVKLYLEILFLENSLPLHRTLASVLAKCKNFRSLIEGCFRQLCEEYGGAENVINGKRFCVSRAALSMMSTPKLGYLVQVVEQCANLVALDVVSGLHTVVAETNESSRPSPIVMEQCQEALSCMYYLLQRFPQKFYNVGGERYELSLNNCSVLQMAFVNVLSILKSHAFSRDCLVAAGVGFFAALQVCLSPDELGLFIIRGIFQQTDIWDCKIDLDAVLGKIPYNSDLVGEIHTFPTLSRLCLIRGILTAVSRTVLDTHYAVSSDGLGGVTASSDGGYSVKTILYDAILPELCSYAENPTDSHSNFHALTVIQICLQQIKTLLQGGTEDNADNYDQIPEEMGARILKIVWNNLEDPLSQTVKQVHLIFDLYLDIQSSLQWAEGSENIKLFLRKIASDLLCLGPRCKGRYVPLASLTRRLGAKTILGMNPGLLFETIKAYIDDDVCCAATTFLKCFLECLRDEYWSSDGVDNGYAKYRGHCLPPILHGLAFGLAKLRSNLNTYALPVLLELDVDCIFSMLASIGIGRDESPLFAFTEISCTDMVLGVEQQSAVLVSLLKVSRILALMEGDIDWCESSSVSPEGIVLDLENSNLHCVVGIKGIEVKVPVKWLILALSHTDESLRMDAAETLFLNPKTASLPSSLELSLMRTAVPLNMRCCSTAFQMKWNSLFRKFFSRVRTALERQIKLGTWKPLVSGDENGVFSYEGTEKTVRHRAKNLFDFTKWLSCFLFFSCYPSAPYERKIMAMDLILIMLNVWPVVPTLPGNKDAFVSEANLYPYSKSLTLPDSTLLLVGSIIDSWDRLRESSFRILLYFPTPLPGICSPDLVREAIIWAKKLICSPRVRETDAGALTLRLLFRKYVLELSWIVRPSCNRVSFDSEPELPNGDYQSCRSSPPAVTYLTSLIDWLLAAVEDAERNLSEACKNSFVHGILLTLRYTFEEMDWNSNVLLHSTAEMRCVLERLLELVMRITSLALWVVSADAWYLPDDMEEMVDDEAFLLEIQDEIESSGPKSQDEVKVTKVVEEARPSEQVVMVGCWLAMKETIGNHFLEVLLKMKHNGAIDKTRAGFTALCNRLLCSNDPRLCKLTESWMEQLMQRTVAKGQTVDDLLRRSAGIPAAFIAFFLSEPEGTPKRLLPRALRWLIDIAKKSLIDQTQANNSNSDLCSFSAEALIISIRSFSSSYWEVRNSACLAYTALVRRMLGFLNIQKRESARRALTGLEFFHRYPSLHSFLFNELKVATEFLLDGSSEQLGSNLKNVVHPSLCPMLILLSRLKPSPISSETGDALDPFLFMPFIRRCSTQSNFRIRVLASGALTGLVAYEKLKVVMLNIASELPTEKSSTRTPGSPSTLDSTNETFCSFNSIHGMLLQLNSLVDINCRNLADSSKRDNILHELVQI</sequence>
<evidence type="ECO:0000313" key="6">
    <source>
        <dbReference type="Proteomes" id="UP001289374"/>
    </source>
</evidence>
<organism evidence="5 6">
    <name type="scientific">Sesamum angolense</name>
    <dbReference type="NCBI Taxonomy" id="2727404"/>
    <lineage>
        <taxon>Eukaryota</taxon>
        <taxon>Viridiplantae</taxon>
        <taxon>Streptophyta</taxon>
        <taxon>Embryophyta</taxon>
        <taxon>Tracheophyta</taxon>
        <taxon>Spermatophyta</taxon>
        <taxon>Magnoliopsida</taxon>
        <taxon>eudicotyledons</taxon>
        <taxon>Gunneridae</taxon>
        <taxon>Pentapetalae</taxon>
        <taxon>asterids</taxon>
        <taxon>lamiids</taxon>
        <taxon>Lamiales</taxon>
        <taxon>Pedaliaceae</taxon>
        <taxon>Sesamum</taxon>
    </lineage>
</organism>
<dbReference type="GO" id="GO:0030488">
    <property type="term" value="P:tRNA methylation"/>
    <property type="evidence" value="ECO:0007669"/>
    <property type="project" value="TreeGrafter"/>
</dbReference>
<feature type="domain" description="tRNA (32-2'-O)-methyltransferase regulator THADA-like C-terminal TPR repeats region" evidence="4">
    <location>
        <begin position="1266"/>
        <end position="1453"/>
    </location>
</feature>
<reference evidence="5" key="2">
    <citation type="journal article" date="2024" name="Plant">
        <title>Genomic evolution and insights into agronomic trait innovations of Sesamum species.</title>
        <authorList>
            <person name="Miao H."/>
            <person name="Wang L."/>
            <person name="Qu L."/>
            <person name="Liu H."/>
            <person name="Sun Y."/>
            <person name="Le M."/>
            <person name="Wang Q."/>
            <person name="Wei S."/>
            <person name="Zheng Y."/>
            <person name="Lin W."/>
            <person name="Duan Y."/>
            <person name="Cao H."/>
            <person name="Xiong S."/>
            <person name="Wang X."/>
            <person name="Wei L."/>
            <person name="Li C."/>
            <person name="Ma Q."/>
            <person name="Ju M."/>
            <person name="Zhao R."/>
            <person name="Li G."/>
            <person name="Mu C."/>
            <person name="Tian Q."/>
            <person name="Mei H."/>
            <person name="Zhang T."/>
            <person name="Gao T."/>
            <person name="Zhang H."/>
        </authorList>
    </citation>
    <scope>NUCLEOTIDE SEQUENCE</scope>
    <source>
        <strain evidence="5">K16</strain>
    </source>
</reference>
<dbReference type="Proteomes" id="UP001289374">
    <property type="component" value="Unassembled WGS sequence"/>
</dbReference>
<gene>
    <name evidence="5" type="ORF">Sango_1780500</name>
</gene>
<dbReference type="GO" id="GO:0005829">
    <property type="term" value="C:cytosol"/>
    <property type="evidence" value="ECO:0007669"/>
    <property type="project" value="TreeGrafter"/>
</dbReference>
<dbReference type="PANTHER" id="PTHR14387">
    <property type="entry name" value="THADA/DEATH RECEPTOR INTERACTING PROTEIN"/>
    <property type="match status" value="1"/>
</dbReference>
<dbReference type="EMBL" id="JACGWL010000010">
    <property type="protein sequence ID" value="KAK4393097.1"/>
    <property type="molecule type" value="Genomic_DNA"/>
</dbReference>
<evidence type="ECO:0000259" key="2">
    <source>
        <dbReference type="Pfam" id="PF10350"/>
    </source>
</evidence>
<evidence type="ECO:0000259" key="3">
    <source>
        <dbReference type="Pfam" id="PF25150"/>
    </source>
</evidence>
<dbReference type="PANTHER" id="PTHR14387:SF0">
    <property type="entry name" value="DUF2428 DOMAIN-CONTAINING PROTEIN"/>
    <property type="match status" value="1"/>
</dbReference>
<feature type="domain" description="DUF2428" evidence="2">
    <location>
        <begin position="1122"/>
        <end position="1244"/>
    </location>
</feature>
<dbReference type="Pfam" id="PF10350">
    <property type="entry name" value="DUF2428"/>
    <property type="match status" value="1"/>
</dbReference>
<dbReference type="InterPro" id="IPR051954">
    <property type="entry name" value="tRNA_methyltransferase_THADA"/>
</dbReference>